<dbReference type="InterPro" id="IPR031303">
    <property type="entry name" value="C5_meth_CS"/>
</dbReference>
<feature type="region of interest" description="Disordered" evidence="9">
    <location>
        <begin position="2043"/>
        <end position="2123"/>
    </location>
</feature>
<feature type="region of interest" description="Disordered" evidence="9">
    <location>
        <begin position="1230"/>
        <end position="1253"/>
    </location>
</feature>
<dbReference type="Proteomes" id="UP000186817">
    <property type="component" value="Unassembled WGS sequence"/>
</dbReference>
<reference evidence="10 11" key="1">
    <citation type="submission" date="2016-02" db="EMBL/GenBank/DDBJ databases">
        <title>Genome analysis of coral dinoflagellate symbionts highlights evolutionary adaptations to a symbiotic lifestyle.</title>
        <authorList>
            <person name="Aranda M."/>
            <person name="Li Y."/>
            <person name="Liew Y.J."/>
            <person name="Baumgarten S."/>
            <person name="Simakov O."/>
            <person name="Wilson M."/>
            <person name="Piel J."/>
            <person name="Ashoor H."/>
            <person name="Bougouffa S."/>
            <person name="Bajic V.B."/>
            <person name="Ryu T."/>
            <person name="Ravasi T."/>
            <person name="Bayer T."/>
            <person name="Micklem G."/>
            <person name="Kim H."/>
            <person name="Bhak J."/>
            <person name="Lajeunesse T.C."/>
            <person name="Voolstra C.R."/>
        </authorList>
    </citation>
    <scope>NUCLEOTIDE SEQUENCE [LARGE SCALE GENOMIC DNA]</scope>
    <source>
        <strain evidence="10 11">CCMP2467</strain>
    </source>
</reference>
<feature type="region of interest" description="Disordered" evidence="9">
    <location>
        <begin position="1131"/>
        <end position="1160"/>
    </location>
</feature>
<accession>A0A1Q9E6H5</accession>
<feature type="active site" evidence="8">
    <location>
        <position position="2204"/>
    </location>
</feature>
<dbReference type="GO" id="GO:0003886">
    <property type="term" value="F:DNA (cytosine-5-)-methyltransferase activity"/>
    <property type="evidence" value="ECO:0007669"/>
    <property type="project" value="UniProtKB-EC"/>
</dbReference>
<feature type="compositionally biased region" description="Acidic residues" evidence="9">
    <location>
        <begin position="2065"/>
        <end position="2089"/>
    </location>
</feature>
<comment type="caution">
    <text evidence="10">The sequence shown here is derived from an EMBL/GenBank/DDBJ whole genome shotgun (WGS) entry which is preliminary data.</text>
</comment>
<feature type="compositionally biased region" description="Basic and acidic residues" evidence="9">
    <location>
        <begin position="2053"/>
        <end position="2064"/>
    </location>
</feature>
<evidence type="ECO:0000256" key="5">
    <source>
        <dbReference type="ARBA" id="ARBA00039081"/>
    </source>
</evidence>
<name>A0A1Q9E6H5_SYMMI</name>
<dbReference type="InterPro" id="IPR001525">
    <property type="entry name" value="C5_MeTfrase"/>
</dbReference>
<evidence type="ECO:0000256" key="6">
    <source>
        <dbReference type="ARBA" id="ARBA00039681"/>
    </source>
</evidence>
<dbReference type="InterPro" id="IPR018117">
    <property type="entry name" value="C5_DNA_meth_AS"/>
</dbReference>
<evidence type="ECO:0000256" key="8">
    <source>
        <dbReference type="PROSITE-ProRule" id="PRU01016"/>
    </source>
</evidence>
<evidence type="ECO:0000313" key="11">
    <source>
        <dbReference type="Proteomes" id="UP000186817"/>
    </source>
</evidence>
<dbReference type="PANTHER" id="PTHR46098:SF1">
    <property type="entry name" value="TRNA (CYTOSINE(38)-C(5))-METHYLTRANSFERASE"/>
    <property type="match status" value="1"/>
</dbReference>
<dbReference type="InterPro" id="IPR050750">
    <property type="entry name" value="C5-MTase"/>
</dbReference>
<evidence type="ECO:0000256" key="1">
    <source>
        <dbReference type="ARBA" id="ARBA00011975"/>
    </source>
</evidence>
<keyword evidence="11" id="KW-1185">Reference proteome</keyword>
<proteinExistence type="inferred from homology"/>
<dbReference type="EC" id="2.1.1.37" evidence="1"/>
<feature type="compositionally biased region" description="Low complexity" evidence="9">
    <location>
        <begin position="1151"/>
        <end position="1160"/>
    </location>
</feature>
<dbReference type="EC" id="2.1.1.204" evidence="5"/>
<dbReference type="OrthoDB" id="415744at2759"/>
<keyword evidence="3 8" id="KW-0808">Transferase</keyword>
<evidence type="ECO:0000256" key="9">
    <source>
        <dbReference type="SAM" id="MobiDB-lite"/>
    </source>
</evidence>
<evidence type="ECO:0000256" key="7">
    <source>
        <dbReference type="ARBA" id="ARBA00042810"/>
    </source>
</evidence>
<dbReference type="PROSITE" id="PS51679">
    <property type="entry name" value="SAM_MT_C5"/>
    <property type="match status" value="1"/>
</dbReference>
<comment type="similarity">
    <text evidence="8">Belongs to the class I-like SAM-binding methyltransferase superfamily. C5-methyltransferase family.</text>
</comment>
<gene>
    <name evidence="10" type="primary">nlaXM</name>
    <name evidence="10" type="ORF">AK812_SmicGene14071</name>
</gene>
<protein>
    <recommendedName>
        <fullName evidence="6">tRNA (cytosine(38)-C(5))-methyltransferase</fullName>
        <ecNumber evidence="5">2.1.1.204</ecNumber>
        <ecNumber evidence="1">2.1.1.37</ecNumber>
    </recommendedName>
    <alternativeName>
        <fullName evidence="7">DNA (cytosine-5)-methyltransferase-like protein 2</fullName>
    </alternativeName>
</protein>
<dbReference type="SUPFAM" id="SSF53335">
    <property type="entry name" value="S-adenosyl-L-methionine-dependent methyltransferases"/>
    <property type="match status" value="1"/>
</dbReference>
<organism evidence="10 11">
    <name type="scientific">Symbiodinium microadriaticum</name>
    <name type="common">Dinoflagellate</name>
    <name type="synonym">Zooxanthella microadriatica</name>
    <dbReference type="NCBI Taxonomy" id="2951"/>
    <lineage>
        <taxon>Eukaryota</taxon>
        <taxon>Sar</taxon>
        <taxon>Alveolata</taxon>
        <taxon>Dinophyceae</taxon>
        <taxon>Suessiales</taxon>
        <taxon>Symbiodiniaceae</taxon>
        <taxon>Symbiodinium</taxon>
    </lineage>
</organism>
<dbReference type="PROSITE" id="PS00094">
    <property type="entry name" value="C5_MTASE_1"/>
    <property type="match status" value="1"/>
</dbReference>
<dbReference type="NCBIfam" id="TIGR00675">
    <property type="entry name" value="dcm"/>
    <property type="match status" value="1"/>
</dbReference>
<dbReference type="PROSITE" id="PS00095">
    <property type="entry name" value="C5_MTASE_2"/>
    <property type="match status" value="1"/>
</dbReference>
<dbReference type="InterPro" id="IPR029063">
    <property type="entry name" value="SAM-dependent_MTases_sf"/>
</dbReference>
<feature type="compositionally biased region" description="Basic residues" evidence="9">
    <location>
        <begin position="2109"/>
        <end position="2118"/>
    </location>
</feature>
<dbReference type="Pfam" id="PF00145">
    <property type="entry name" value="DNA_methylase"/>
    <property type="match status" value="1"/>
</dbReference>
<sequence>MEVGSGQRRSVKRKCGEEGSLELQQRFRMRWLQSSGNCLGCDACASLLLAHRAGEAGKLPRGLLNHPGFRKFATMQIPRQSVKRCVLAKHARSDAHKVASALLRKNGGRFQEILRRRAPSKAAFKKVWDHVRARRSRAKLEGVGRSRKLYRMVWCLAEALRENFRKKLQDSRTIAVHLDKGVGRLHVRVTACDKRMQRHSGMLGCMTMTGGHRELVARTESVLRKFCRSCAKRPRSCAEEARKETARPGPLNARLFEVFQQQTHLWNADGASDIQLAGQYLQRPETLTQQGRRLFRDLRAVNWDAPHASRRVISRPWQADPFLRETLRLFLVGSSSIIRQIQKSQEFRAMFVSNVKAQRGRAVGSNVSNLSWAKQRGLSAPVPVEAKPVQVRTEHVLQLGMLADAAHESMALTRLADKEDTQSEKLCAQIESFQKRVMMLFGGGQAVSLGFTHFVLETLKKKPVLIYCQGKPKMIGRRGGVERHVVEACMRRMKCWLRLAKDVLASEFPNFHIFNAFSIFQLPQAGSALDMEEQGLREKLRRLAGFFRVGLEDLRNEFADYFQLACVFRGRTGGSCRGAWQQAFEHVRTMRAGFEAHPLRALRPVLAAWIGWSCSTSGVEQDFATMRSLLPAQCAGLADGRVDDIMLLTTSRCSSDELDQASSRAQDIWLEHYGQTRLVEDKVRIRRKSDSAQNVNSEAAWLRKRGAAIKAAAQRWLRRRLDAPVRAQLEADTAAAWGDDLQKESEQQQKKRFLRLVQADKAGLALPVDRGNREVFLEKKQVLEKRQEACHRRNDREAKRRRSILEAPVRPRFRVPAGPVHVDSSLTARKRQAVCAALRGIDVCRDRTDATQFIVPDVTAPSQRTQWACVLLGGRICDPAMGHDPGPLRLLLAVPRSHGPKQEASLGLSRVVRETRGSLPPPGDSAKREFEMESDRREFHRCAPHPRGTCLEKKLAKGSCDAWRQGKASDPPRVSTVLLAAGVPGSEQVHRIHMCKKPSQPYIRTSGQKLRRSTQEKLMRLTGLKMGADRQWMLQATSDLSEALRRQDVQEQHGLARPTYHVLGQGSTPHECPVVGPGRVDYTSVPGEVLYQRMCELESLRVHCAEALTDIFECLLARGFFALREVSDGSDKEDVQATNVAGSSSRRRSDSSGLSVDSGTGVSAQEYVRAGAQPGPDLTPGLTPSTEIIACTDAIPQNRRWLAPVLRTAPASTLERSSLLAGHGISSVERQCPAESPDDPQQDKAKVKLSGPNPGSLGQNAAFYSALKSDIDAVMSHPVFADTGDCEPLPIKDGAGNRSGVQSIFKLDEMSIALTQRGAYKAAGNLAWIDPLFAPLPGVPVRRASVDMLLSYYFMDEEPGLFPTELLLYVTSASEDPRGAFAMKCVSPDELRAAAWARIRQRIDENAPAEELQQWKNMLLTVSFHIKLLDADEDAVMALTLSEREHIKIEHQTMSRTCRQWIFTIVALKESVDRRFGTTSHEDLADHINSQVKVAPGLDDEQPLNCEITVSMISAAVEIYNVCYAENEEEWVVGNPLDDLSKLHLFVVKGRSPPVIRWLLKSLLDAVRTKPRTRGNYTHSLLKGDSHSKGYLDLWIGKRDLLKYLLQEWLPSRELSKDCRDVIANIYKNHDTLRAQIPHGQAANRSYQASWPPSATLTARLIEDVIYGDDYDVSLRYGLKLKKSCEELMELEKIAAAVEAIDEAAGLEETLPDAEALQDEEPKEDEDLAIAAVSEVHTTLFDSVLESVLDKPVPSSGLDSDMLEEFETYRKRSLALAEQVILTPDPKLPSVAASTIRAALSGKDGNDGDIQKVFACEDDGSEGAAAKRKKGGGSIMKKVVQKIGIGYTEESLSARRDQVRGFGTVEQTETVYVITGSALKVEKRNRLHFKGTTAGSWIFPVAMPPYEEQWQLPFSAKKELFGEGRVAVGGKTEGGTAKIKPRLDSDVEPVFYRYQGYEIMSELLHNLGGSKDIDLIVDLTAGVGDLACLAVERRMVYFGWAFTEFHVKALRQELQRRFMVSFAEEGHALYVPAFATLVSQIQAENAPEEEEEEKKGNKGNRKEAEEDGEAEDAEEEDDLGEEDEDPSEPEEARRALRSAGQRRSDKALLRAKQRKKRTERLPPRLREARRPLSVGTWCSGLEAVIWALRSVGFAYRHVFSADILPEAQAALQKNFCPELLRGDVLTHSSRDWPRVDLFHAGYPCQPFSSQGLNRGLDDPRSGVLRKMLAMIRNVRPRWLLLENVRGLESRHRAALDYILKDLRASGYRVCFKTLNARYHKVPQNRERLFIVGRLVSSKPQKEGMPDFSWPRDLPQASFRDILDPAPPDTLAEIRRSRPATQVAGRNVEKMYKQMTAAGLDPARVPMVMDVDSSSGRMMYDLSPCLTRSRAMSGGHWISSRGISSRGRRFSAKEMRKVMGFPKSLRRPEGMSDRKWFGLLGNSIPVPLLERVLSSLLSYRESCGAAEES</sequence>
<dbReference type="PANTHER" id="PTHR46098">
    <property type="entry name" value="TRNA (CYTOSINE(38)-C(5))-METHYLTRANSFERASE"/>
    <property type="match status" value="1"/>
</dbReference>
<keyword evidence="2 8" id="KW-0489">Methyltransferase</keyword>
<evidence type="ECO:0000313" key="10">
    <source>
        <dbReference type="EMBL" id="OLQ03027.1"/>
    </source>
</evidence>
<dbReference type="EMBL" id="LSRX01000248">
    <property type="protein sequence ID" value="OLQ03027.1"/>
    <property type="molecule type" value="Genomic_DNA"/>
</dbReference>
<dbReference type="Gene3D" id="3.90.120.10">
    <property type="entry name" value="DNA Methylase, subunit A, domain 2"/>
    <property type="match status" value="1"/>
</dbReference>
<dbReference type="Gene3D" id="3.40.50.150">
    <property type="entry name" value="Vaccinia Virus protein VP39"/>
    <property type="match status" value="1"/>
</dbReference>
<evidence type="ECO:0000256" key="3">
    <source>
        <dbReference type="ARBA" id="ARBA00022679"/>
    </source>
</evidence>
<evidence type="ECO:0000256" key="2">
    <source>
        <dbReference type="ARBA" id="ARBA00022603"/>
    </source>
</evidence>
<keyword evidence="4 8" id="KW-0949">S-adenosyl-L-methionine</keyword>
<evidence type="ECO:0000256" key="4">
    <source>
        <dbReference type="ARBA" id="ARBA00022691"/>
    </source>
</evidence>
<dbReference type="GO" id="GO:0032259">
    <property type="term" value="P:methylation"/>
    <property type="evidence" value="ECO:0007669"/>
    <property type="project" value="UniProtKB-KW"/>
</dbReference>